<feature type="transmembrane region" description="Helical" evidence="9">
    <location>
        <begin position="709"/>
        <end position="728"/>
    </location>
</feature>
<feature type="transmembrane region" description="Helical" evidence="9">
    <location>
        <begin position="868"/>
        <end position="886"/>
    </location>
</feature>
<dbReference type="InParanoid" id="A0A7R8YTG3"/>
<dbReference type="InterPro" id="IPR027417">
    <property type="entry name" value="P-loop_NTPase"/>
</dbReference>
<dbReference type="InterPro" id="IPR050173">
    <property type="entry name" value="ABC_transporter_C-like"/>
</dbReference>
<evidence type="ECO:0000256" key="1">
    <source>
        <dbReference type="ARBA" id="ARBA00004141"/>
    </source>
</evidence>
<dbReference type="OrthoDB" id="6500128at2759"/>
<dbReference type="InterPro" id="IPR003593">
    <property type="entry name" value="AAA+_ATPase"/>
</dbReference>
<reference evidence="12 13" key="1">
    <citation type="submission" date="2020-11" db="EMBL/GenBank/DDBJ databases">
        <authorList>
            <person name="Wallbank WR R."/>
            <person name="Pardo Diaz C."/>
            <person name="Kozak K."/>
            <person name="Martin S."/>
            <person name="Jiggins C."/>
            <person name="Moest M."/>
            <person name="Warren A I."/>
            <person name="Generalovic N T."/>
            <person name="Byers J.R.P. K."/>
            <person name="Montejo-Kovacevich G."/>
            <person name="Yen C E."/>
        </authorList>
    </citation>
    <scope>NUCLEOTIDE SEQUENCE [LARGE SCALE GENOMIC DNA]</scope>
</reference>
<evidence type="ECO:0000256" key="2">
    <source>
        <dbReference type="ARBA" id="ARBA00022448"/>
    </source>
</evidence>
<protein>
    <recommendedName>
        <fullName evidence="14">Multidrug resistance-associated protein lethal(2)03659</fullName>
    </recommendedName>
</protein>
<evidence type="ECO:0000259" key="10">
    <source>
        <dbReference type="PROSITE" id="PS50893"/>
    </source>
</evidence>
<evidence type="ECO:0000256" key="4">
    <source>
        <dbReference type="ARBA" id="ARBA00022737"/>
    </source>
</evidence>
<dbReference type="Gene3D" id="1.20.1560.10">
    <property type="entry name" value="ABC transporter type 1, transmembrane domain"/>
    <property type="match status" value="2"/>
</dbReference>
<feature type="transmembrane region" description="Helical" evidence="9">
    <location>
        <begin position="229"/>
        <end position="250"/>
    </location>
</feature>
<dbReference type="Pfam" id="PF00664">
    <property type="entry name" value="ABC_membrane"/>
    <property type="match status" value="2"/>
</dbReference>
<dbReference type="SMART" id="SM00382">
    <property type="entry name" value="AAA"/>
    <property type="match status" value="2"/>
</dbReference>
<keyword evidence="3 9" id="KW-0812">Transmembrane</keyword>
<keyword evidence="8 9" id="KW-0472">Membrane</keyword>
<dbReference type="CDD" id="cd03250">
    <property type="entry name" value="ABCC_MRP_domain1"/>
    <property type="match status" value="1"/>
</dbReference>
<dbReference type="InterPro" id="IPR011527">
    <property type="entry name" value="ABC1_TM_dom"/>
</dbReference>
<dbReference type="Pfam" id="PF00005">
    <property type="entry name" value="ABC_tran"/>
    <property type="match status" value="2"/>
</dbReference>
<dbReference type="CDD" id="cd18580">
    <property type="entry name" value="ABC_6TM_ABCC_D2"/>
    <property type="match status" value="1"/>
</dbReference>
<dbReference type="PROSITE" id="PS50929">
    <property type="entry name" value="ABC_TM1F"/>
    <property type="match status" value="2"/>
</dbReference>
<feature type="transmembrane region" description="Helical" evidence="9">
    <location>
        <begin position="136"/>
        <end position="159"/>
    </location>
</feature>
<evidence type="ECO:0000256" key="7">
    <source>
        <dbReference type="ARBA" id="ARBA00022989"/>
    </source>
</evidence>
<dbReference type="GO" id="GO:0016887">
    <property type="term" value="F:ATP hydrolysis activity"/>
    <property type="evidence" value="ECO:0007669"/>
    <property type="project" value="InterPro"/>
</dbReference>
<dbReference type="InterPro" id="IPR036640">
    <property type="entry name" value="ABC1_TM_sf"/>
</dbReference>
<keyword evidence="2" id="KW-0813">Transport</keyword>
<dbReference type="CDD" id="cd03244">
    <property type="entry name" value="ABCC_MRP_domain2"/>
    <property type="match status" value="1"/>
</dbReference>
<dbReference type="Gene3D" id="3.40.50.300">
    <property type="entry name" value="P-loop containing nucleotide triphosphate hydrolases"/>
    <property type="match status" value="2"/>
</dbReference>
<dbReference type="InterPro" id="IPR044726">
    <property type="entry name" value="ABCC_6TM_D2"/>
</dbReference>
<feature type="transmembrane region" description="Helical" evidence="9">
    <location>
        <begin position="316"/>
        <end position="343"/>
    </location>
</feature>
<keyword evidence="5" id="KW-0547">Nucleotide-binding</keyword>
<feature type="transmembrane region" description="Helical" evidence="9">
    <location>
        <begin position="843"/>
        <end position="862"/>
    </location>
</feature>
<dbReference type="CDD" id="cd18579">
    <property type="entry name" value="ABC_6TM_ABCC_D1"/>
    <property type="match status" value="1"/>
</dbReference>
<name>A0A7R8YTG3_HERIL</name>
<dbReference type="PROSITE" id="PS00211">
    <property type="entry name" value="ABC_TRANSPORTER_1"/>
    <property type="match status" value="1"/>
</dbReference>
<feature type="domain" description="ABC transporter" evidence="10">
    <location>
        <begin position="425"/>
        <end position="649"/>
    </location>
</feature>
<dbReference type="PANTHER" id="PTHR24223">
    <property type="entry name" value="ATP-BINDING CASSETTE SUB-FAMILY C"/>
    <property type="match status" value="1"/>
</dbReference>
<dbReference type="FunFam" id="3.40.50.300:FF:000163">
    <property type="entry name" value="Multidrug resistance-associated protein member 4"/>
    <property type="match status" value="1"/>
</dbReference>
<feature type="transmembrane region" description="Helical" evidence="9">
    <location>
        <begin position="768"/>
        <end position="794"/>
    </location>
</feature>
<proteinExistence type="predicted"/>
<organism evidence="12 13">
    <name type="scientific">Hermetia illucens</name>
    <name type="common">Black soldier fly</name>
    <dbReference type="NCBI Taxonomy" id="343691"/>
    <lineage>
        <taxon>Eukaryota</taxon>
        <taxon>Metazoa</taxon>
        <taxon>Ecdysozoa</taxon>
        <taxon>Arthropoda</taxon>
        <taxon>Hexapoda</taxon>
        <taxon>Insecta</taxon>
        <taxon>Pterygota</taxon>
        <taxon>Neoptera</taxon>
        <taxon>Endopterygota</taxon>
        <taxon>Diptera</taxon>
        <taxon>Brachycera</taxon>
        <taxon>Stratiomyomorpha</taxon>
        <taxon>Stratiomyidae</taxon>
        <taxon>Hermetiinae</taxon>
        <taxon>Hermetia</taxon>
    </lineage>
</organism>
<feature type="domain" description="ABC transporter" evidence="10">
    <location>
        <begin position="1046"/>
        <end position="1279"/>
    </location>
</feature>
<evidence type="ECO:0000256" key="8">
    <source>
        <dbReference type="ARBA" id="ARBA00023136"/>
    </source>
</evidence>
<dbReference type="InterPro" id="IPR017871">
    <property type="entry name" value="ABC_transporter-like_CS"/>
</dbReference>
<feature type="transmembrane region" description="Helical" evidence="9">
    <location>
        <begin position="951"/>
        <end position="973"/>
    </location>
</feature>
<keyword evidence="4" id="KW-0677">Repeat</keyword>
<dbReference type="SUPFAM" id="SSF52540">
    <property type="entry name" value="P-loop containing nucleoside triphosphate hydrolases"/>
    <property type="match status" value="2"/>
</dbReference>
<dbReference type="FunFam" id="1.20.1560.10:FF:000026">
    <property type="entry name" value="Multidrug resistance-associated protein lethal(2)03659"/>
    <property type="match status" value="1"/>
</dbReference>
<keyword evidence="7 9" id="KW-1133">Transmembrane helix</keyword>
<evidence type="ECO:0008006" key="14">
    <source>
        <dbReference type="Google" id="ProtNLM"/>
    </source>
</evidence>
<gene>
    <name evidence="12" type="ORF">HERILL_LOCUS7822</name>
</gene>
<dbReference type="FunFam" id="3.40.50.300:FF:000973">
    <property type="entry name" value="Multidrug resistance-associated protein 4"/>
    <property type="match status" value="1"/>
</dbReference>
<dbReference type="EMBL" id="LR899011">
    <property type="protein sequence ID" value="CAD7084952.1"/>
    <property type="molecule type" value="Genomic_DNA"/>
</dbReference>
<dbReference type="PANTHER" id="PTHR24223:SF324">
    <property type="entry name" value="LD17001P"/>
    <property type="match status" value="1"/>
</dbReference>
<evidence type="ECO:0000256" key="9">
    <source>
        <dbReference type="SAM" id="Phobius"/>
    </source>
</evidence>
<keyword evidence="6" id="KW-0067">ATP-binding</keyword>
<comment type="subcellular location">
    <subcellularLocation>
        <location evidence="1">Membrane</location>
        <topology evidence="1">Multi-pass membrane protein</topology>
    </subcellularLocation>
</comment>
<feature type="transmembrane region" description="Helical" evidence="9">
    <location>
        <begin position="86"/>
        <end position="105"/>
    </location>
</feature>
<dbReference type="GO" id="GO:0140359">
    <property type="term" value="F:ABC-type transporter activity"/>
    <property type="evidence" value="ECO:0007669"/>
    <property type="project" value="InterPro"/>
</dbReference>
<dbReference type="FunFam" id="1.20.1560.10:FF:000014">
    <property type="entry name" value="Multidrug resistance-associated protein member 4"/>
    <property type="match status" value="1"/>
</dbReference>
<evidence type="ECO:0000256" key="6">
    <source>
        <dbReference type="ARBA" id="ARBA00022840"/>
    </source>
</evidence>
<evidence type="ECO:0000256" key="5">
    <source>
        <dbReference type="ARBA" id="ARBA00022741"/>
    </source>
</evidence>
<evidence type="ECO:0000259" key="11">
    <source>
        <dbReference type="PROSITE" id="PS50929"/>
    </source>
</evidence>
<dbReference type="GO" id="GO:0016020">
    <property type="term" value="C:membrane"/>
    <property type="evidence" value="ECO:0007669"/>
    <property type="project" value="UniProtKB-SubCell"/>
</dbReference>
<evidence type="ECO:0000313" key="12">
    <source>
        <dbReference type="EMBL" id="CAD7084952.1"/>
    </source>
</evidence>
<dbReference type="Proteomes" id="UP000594454">
    <property type="component" value="Chromosome 3"/>
</dbReference>
<feature type="domain" description="ABC transmembrane type-1" evidence="11">
    <location>
        <begin position="97"/>
        <end position="369"/>
    </location>
</feature>
<accession>A0A7R8YTG3</accession>
<dbReference type="SUPFAM" id="SSF90123">
    <property type="entry name" value="ABC transporter transmembrane region"/>
    <property type="match status" value="2"/>
</dbReference>
<dbReference type="GO" id="GO:0005524">
    <property type="term" value="F:ATP binding"/>
    <property type="evidence" value="ECO:0007669"/>
    <property type="project" value="UniProtKB-KW"/>
</dbReference>
<sequence>MLKLKIYIMIRRLRTRTVEEEFGFFWKFKEVIKWMKDLFKKGYKGPLTQDDLYENKPALNSHRLTNRFQELWNEELVRKKPIVFRVLFRAYGMALIVMGVLYCMLETGCKVIQVFSLGELISYFTPGQTSITNDMAWMYAVGIVVPIILKVIVLNPYMLHSYIIGIRMRLGCAGLIYRKILGISKSSLNDGMSGQAINILSNDLTIFDMCMTYVCEVFRGPLEAILFGYLMYLEIGISSIIGVGFMLLFLPAQALAARKTASFRQKAAARTDKRVKLMNEILQGIQVIKMYAWEKPFSAVVASVRKSELSAIKGGIYIQAALNSIYMISGVSVFISLVSYVLFGNVLTAKKVFTVSTYFNILTESLLQFWPTAITLWAQAYVSVKRIQEFLLQNVDLANNENRKSSGKSRESVRVYNENFAEKSVIFENVTAKWNGCNTENSTLKGLTFCAMPASLMAIIGPVGAGKSSLLNVIIGELPPQVGRVIINGSLSYACQENWVFEGPIQDNIIFTEDFDQDRYHQVIEICALRSDFDLLPYGDQTIVGERGISLSGGQKARVNLARALYKRADIYLLDDPLSAVDTHVGHHIFERCIKEFLKDKICILVTHQLQFLKDVEHILFMNAGRIQAQGSLQDLEIMDGLQFSEKSHIASTEHATESKGVESEASEEKYLIKEFKKDDSDERKEYQAEGSVGFDVYKSYFKVMNSCFSFYIVLAAFVMARTVLSGVDYFLSQWVNWEQAIISRNISALLDNAGTAEEFQEDRETFVITYSILLAVALILFLTRTYGFFAMCLRVSLKLHNKLFSSITRATMQFFNINSSGRILNRFSRDIFSIDCNLPNSMLICFGFILDVTAIMIIVAIANYWLLIPTAIIIMIFYAICNVLIRTTRSLKRVESLSRSPIYSHTNQTFQGLTTIRAFRAEDTIEKEFHVLENTHTSAWFVFLAANRALALWLDIVCIMYIAVVTFSFLAMEKQFKSGDVGLAIMNSINLVGLCQRGLRQTAEVENYMTSVERILEYTKLPSESALETTDAYKLKGTWPENGSIKFIDLSMKYAQDKDFTLRDLNFSIEGGEKVGIVGRTGAGKSSIIQAIFRLAVNDGVIEIDGVDTSRLALYDLRSNISIIPQDPILFSGTLRYNLDPFGTATDEAIWKVLEDVELKAYVSSLPDGLECVMSEGGSNFSMGQRQLVCLARAILRNNKLLILDEATANVDPETDQFIQKTIRAKFANCTVLTIAHRLHTVMDSDKILVMEAGHVVEIGHPYILLSQNEGYLRKLVERSGPTTSIALKNIARSSYEKKFINIDSK</sequence>
<dbReference type="InterPro" id="IPR003439">
    <property type="entry name" value="ABC_transporter-like_ATP-bd"/>
</dbReference>
<evidence type="ECO:0000313" key="13">
    <source>
        <dbReference type="Proteomes" id="UP000594454"/>
    </source>
</evidence>
<keyword evidence="13" id="KW-1185">Reference proteome</keyword>
<dbReference type="InterPro" id="IPR044746">
    <property type="entry name" value="ABCC_6TM_D1"/>
</dbReference>
<feature type="domain" description="ABC transmembrane type-1" evidence="11">
    <location>
        <begin position="713"/>
        <end position="1008"/>
    </location>
</feature>
<evidence type="ECO:0000256" key="3">
    <source>
        <dbReference type="ARBA" id="ARBA00022692"/>
    </source>
</evidence>
<dbReference type="PROSITE" id="PS50893">
    <property type="entry name" value="ABC_TRANSPORTER_2"/>
    <property type="match status" value="2"/>
</dbReference>